<keyword evidence="6 7" id="KW-0472">Membrane</keyword>
<dbReference type="Pfam" id="PF03458">
    <property type="entry name" value="Gly_transporter"/>
    <property type="match status" value="2"/>
</dbReference>
<comment type="similarity">
    <text evidence="2">Belongs to the UPF0126 family.</text>
</comment>
<dbReference type="PANTHER" id="PTHR30506">
    <property type="entry name" value="INNER MEMBRANE PROTEIN"/>
    <property type="match status" value="1"/>
</dbReference>
<protein>
    <submittedName>
        <fullName evidence="10">Membrane protein</fullName>
    </submittedName>
</protein>
<dbReference type="InterPro" id="IPR005115">
    <property type="entry name" value="Gly_transporter"/>
</dbReference>
<feature type="domain" description="Glycine transporter" evidence="8">
    <location>
        <begin position="16"/>
        <end position="88"/>
    </location>
</feature>
<comment type="subcellular location">
    <subcellularLocation>
        <location evidence="1">Cell membrane</location>
        <topology evidence="1">Multi-pass membrane protein</topology>
    </subcellularLocation>
</comment>
<reference evidence="9" key="1">
    <citation type="journal article" date="2014" name="Int. J. Syst. Evol. Microbiol.">
        <title>Complete genome sequence of Corynebacterium casei LMG S-19264T (=DSM 44701T), isolated from a smear-ripened cheese.</title>
        <authorList>
            <consortium name="US DOE Joint Genome Institute (JGI-PGF)"/>
            <person name="Walter F."/>
            <person name="Albersmeier A."/>
            <person name="Kalinowski J."/>
            <person name="Ruckert C."/>
        </authorList>
    </citation>
    <scope>NUCLEOTIDE SEQUENCE</scope>
    <source>
        <strain evidence="9">NBRC 3267</strain>
    </source>
</reference>
<dbReference type="EMBL" id="BSNU01000003">
    <property type="protein sequence ID" value="GLQ63453.1"/>
    <property type="molecule type" value="Genomic_DNA"/>
</dbReference>
<proteinExistence type="inferred from homology"/>
<dbReference type="PANTHER" id="PTHR30506:SF3">
    <property type="entry name" value="UPF0126 INNER MEMBRANE PROTEIN YADS-RELATED"/>
    <property type="match status" value="1"/>
</dbReference>
<evidence type="ECO:0000256" key="3">
    <source>
        <dbReference type="ARBA" id="ARBA00022475"/>
    </source>
</evidence>
<evidence type="ECO:0000259" key="8">
    <source>
        <dbReference type="Pfam" id="PF03458"/>
    </source>
</evidence>
<dbReference type="Proteomes" id="UP000077786">
    <property type="component" value="Unassembled WGS sequence"/>
</dbReference>
<keyword evidence="5 7" id="KW-1133">Transmembrane helix</keyword>
<keyword evidence="11" id="KW-1185">Reference proteome</keyword>
<feature type="transmembrane region" description="Helical" evidence="7">
    <location>
        <begin position="181"/>
        <end position="199"/>
    </location>
</feature>
<evidence type="ECO:0000256" key="5">
    <source>
        <dbReference type="ARBA" id="ARBA00022989"/>
    </source>
</evidence>
<gene>
    <name evidence="10" type="ORF">A0123_03093</name>
    <name evidence="9" type="ORF">GCM10007867_22980</name>
</gene>
<dbReference type="EMBL" id="LUTU01000018">
    <property type="protein sequence ID" value="OAJ66241.1"/>
    <property type="molecule type" value="Genomic_DNA"/>
</dbReference>
<sequence>MMHPAFEAFSTSVLPILDIAGTAVFAVSGALAAARERLTILTFMFFAAITGVGGGTVRDLLIGAPVSWMHNSTGITVCMVCALLVWFTPGRLWSERAVDWFDGMGIAAYGVYGAAKAIAYGIPPVPAALMGIVSACMGGIFRDVLAGVPSIIIRPELYVTAVALSSCSYVLLTKAGCDTTLAAAIAIFAGFALRALALLKGLSLPHYRK</sequence>
<comment type="caution">
    <text evidence="10">The sequence shown here is derived from an EMBL/GenBank/DDBJ whole genome shotgun (WGS) entry which is preliminary data.</text>
</comment>
<dbReference type="Proteomes" id="UP001156614">
    <property type="component" value="Unassembled WGS sequence"/>
</dbReference>
<dbReference type="GeneID" id="89649966"/>
<dbReference type="GO" id="GO:0005886">
    <property type="term" value="C:plasma membrane"/>
    <property type="evidence" value="ECO:0007669"/>
    <property type="project" value="UniProtKB-SubCell"/>
</dbReference>
<keyword evidence="3" id="KW-1003">Cell membrane</keyword>
<dbReference type="RefSeq" id="WP_064275503.1">
    <property type="nucleotide sequence ID" value="NZ_BEWM01000002.1"/>
</dbReference>
<feature type="transmembrane region" description="Helical" evidence="7">
    <location>
        <begin position="12"/>
        <end position="31"/>
    </location>
</feature>
<accession>A0A1B6VG92</accession>
<dbReference type="AlphaFoldDB" id="A0A1B6VG92"/>
<feature type="transmembrane region" description="Helical" evidence="7">
    <location>
        <begin position="157"/>
        <end position="175"/>
    </location>
</feature>
<feature type="transmembrane region" description="Helical" evidence="7">
    <location>
        <begin position="125"/>
        <end position="145"/>
    </location>
</feature>
<evidence type="ECO:0000313" key="9">
    <source>
        <dbReference type="EMBL" id="GLQ63453.1"/>
    </source>
</evidence>
<evidence type="ECO:0000256" key="2">
    <source>
        <dbReference type="ARBA" id="ARBA00008193"/>
    </source>
</evidence>
<evidence type="ECO:0000256" key="6">
    <source>
        <dbReference type="ARBA" id="ARBA00023136"/>
    </source>
</evidence>
<reference evidence="10" key="2">
    <citation type="submission" date="2016-03" db="EMBL/GenBank/DDBJ databases">
        <title>Draft genome sequence of Gluconobacter cerinus strain CECT 9110.</title>
        <authorList>
            <person name="Sainz F."/>
            <person name="Mas A."/>
            <person name="Torija M.J."/>
        </authorList>
    </citation>
    <scope>NUCLEOTIDE SEQUENCE [LARGE SCALE GENOMIC DNA]</scope>
    <source>
        <strain evidence="10">CECT 9110</strain>
    </source>
</reference>
<feature type="transmembrane region" description="Helical" evidence="7">
    <location>
        <begin position="68"/>
        <end position="88"/>
    </location>
</feature>
<evidence type="ECO:0000256" key="7">
    <source>
        <dbReference type="SAM" id="Phobius"/>
    </source>
</evidence>
<evidence type="ECO:0000256" key="1">
    <source>
        <dbReference type="ARBA" id="ARBA00004651"/>
    </source>
</evidence>
<evidence type="ECO:0000313" key="11">
    <source>
        <dbReference type="Proteomes" id="UP001156614"/>
    </source>
</evidence>
<feature type="transmembrane region" description="Helical" evidence="7">
    <location>
        <begin position="38"/>
        <end position="56"/>
    </location>
</feature>
<organism evidence="10">
    <name type="scientific">Gluconobacter cerinus</name>
    <dbReference type="NCBI Taxonomy" id="38307"/>
    <lineage>
        <taxon>Bacteria</taxon>
        <taxon>Pseudomonadati</taxon>
        <taxon>Pseudomonadota</taxon>
        <taxon>Alphaproteobacteria</taxon>
        <taxon>Acetobacterales</taxon>
        <taxon>Acetobacteraceae</taxon>
        <taxon>Gluconobacter</taxon>
    </lineage>
</organism>
<dbReference type="PATRIC" id="fig|38307.3.peg.3235"/>
<name>A0A1B6VG92_9PROT</name>
<dbReference type="OrthoDB" id="9791874at2"/>
<reference evidence="11" key="3">
    <citation type="journal article" date="2019" name="Int. J. Syst. Evol. Microbiol.">
        <title>The Global Catalogue of Microorganisms (GCM) 10K type strain sequencing project: providing services to taxonomists for standard genome sequencing and annotation.</title>
        <authorList>
            <consortium name="The Broad Institute Genomics Platform"/>
            <consortium name="The Broad Institute Genome Sequencing Center for Infectious Disease"/>
            <person name="Wu L."/>
            <person name="Ma J."/>
        </authorList>
    </citation>
    <scope>NUCLEOTIDE SEQUENCE [LARGE SCALE GENOMIC DNA]</scope>
    <source>
        <strain evidence="11">NBRC 3267</strain>
    </source>
</reference>
<evidence type="ECO:0000313" key="10">
    <source>
        <dbReference type="EMBL" id="OAJ66241.1"/>
    </source>
</evidence>
<evidence type="ECO:0000256" key="4">
    <source>
        <dbReference type="ARBA" id="ARBA00022692"/>
    </source>
</evidence>
<reference evidence="9" key="4">
    <citation type="submission" date="2023-01" db="EMBL/GenBank/DDBJ databases">
        <title>Draft genome sequence of Gluconobacter cerinus strain NBRC 3267.</title>
        <authorList>
            <person name="Sun Q."/>
            <person name="Mori K."/>
        </authorList>
    </citation>
    <scope>NUCLEOTIDE SEQUENCE</scope>
    <source>
        <strain evidence="9">NBRC 3267</strain>
    </source>
</reference>
<keyword evidence="4 7" id="KW-0812">Transmembrane</keyword>
<feature type="domain" description="Glycine transporter" evidence="8">
    <location>
        <begin position="100"/>
        <end position="173"/>
    </location>
</feature>